<keyword evidence="6" id="KW-0175">Coiled coil</keyword>
<evidence type="ECO:0000313" key="11">
    <source>
        <dbReference type="EMBL" id="PTU75254.1"/>
    </source>
</evidence>
<dbReference type="InterPro" id="IPR004358">
    <property type="entry name" value="Sig_transdc_His_kin-like_C"/>
</dbReference>
<dbReference type="PROSITE" id="PS50109">
    <property type="entry name" value="HIS_KIN"/>
    <property type="match status" value="1"/>
</dbReference>
<dbReference type="InterPro" id="IPR011006">
    <property type="entry name" value="CheY-like_superfamily"/>
</dbReference>
<keyword evidence="3 5" id="KW-0597">Phosphoprotein</keyword>
<dbReference type="InterPro" id="IPR003661">
    <property type="entry name" value="HisK_dim/P_dom"/>
</dbReference>
<evidence type="ECO:0000259" key="9">
    <source>
        <dbReference type="PROSITE" id="PS50110"/>
    </source>
</evidence>
<dbReference type="InterPro" id="IPR005467">
    <property type="entry name" value="His_kinase_dom"/>
</dbReference>
<dbReference type="SUPFAM" id="SSF55874">
    <property type="entry name" value="ATPase domain of HSP90 chaperone/DNA topoisomerase II/histidine kinase"/>
    <property type="match status" value="1"/>
</dbReference>
<name>A0A2T5PBZ2_9PSED</name>
<dbReference type="InterPro" id="IPR013656">
    <property type="entry name" value="PAS_4"/>
</dbReference>
<dbReference type="SMART" id="SM00448">
    <property type="entry name" value="REC"/>
    <property type="match status" value="1"/>
</dbReference>
<dbReference type="GO" id="GO:0000155">
    <property type="term" value="F:phosphorelay sensor kinase activity"/>
    <property type="evidence" value="ECO:0007669"/>
    <property type="project" value="InterPro"/>
</dbReference>
<dbReference type="Pfam" id="PF08448">
    <property type="entry name" value="PAS_4"/>
    <property type="match status" value="1"/>
</dbReference>
<dbReference type="Pfam" id="PF02518">
    <property type="entry name" value="HATPase_c"/>
    <property type="match status" value="1"/>
</dbReference>
<comment type="catalytic activity">
    <reaction evidence="1">
        <text>ATP + protein L-histidine = ADP + protein N-phospho-L-histidine.</text>
        <dbReference type="EC" id="2.7.13.3"/>
    </reaction>
</comment>
<evidence type="ECO:0000256" key="7">
    <source>
        <dbReference type="SAM" id="MobiDB-lite"/>
    </source>
</evidence>
<organism evidence="11 12">
    <name type="scientific">Pseudomonas mangrovi</name>
    <dbReference type="NCBI Taxonomy" id="2161748"/>
    <lineage>
        <taxon>Bacteria</taxon>
        <taxon>Pseudomonadati</taxon>
        <taxon>Pseudomonadota</taxon>
        <taxon>Gammaproteobacteria</taxon>
        <taxon>Pseudomonadales</taxon>
        <taxon>Pseudomonadaceae</taxon>
        <taxon>Pseudomonas</taxon>
    </lineage>
</organism>
<dbReference type="InterPro" id="IPR003594">
    <property type="entry name" value="HATPase_dom"/>
</dbReference>
<dbReference type="SUPFAM" id="SSF55785">
    <property type="entry name" value="PYP-like sensor domain (PAS domain)"/>
    <property type="match status" value="1"/>
</dbReference>
<dbReference type="AlphaFoldDB" id="A0A2T5PBZ2"/>
<dbReference type="SUPFAM" id="SSF47384">
    <property type="entry name" value="Homodimeric domain of signal transducing histidine kinase"/>
    <property type="match status" value="1"/>
</dbReference>
<feature type="coiled-coil region" evidence="6">
    <location>
        <begin position="540"/>
        <end position="573"/>
    </location>
</feature>
<dbReference type="Gene3D" id="3.40.50.2300">
    <property type="match status" value="1"/>
</dbReference>
<feature type="domain" description="Response regulatory" evidence="9">
    <location>
        <begin position="829"/>
        <end position="944"/>
    </location>
</feature>
<dbReference type="Proteomes" id="UP000244064">
    <property type="component" value="Unassembled WGS sequence"/>
</dbReference>
<dbReference type="CDD" id="cd00082">
    <property type="entry name" value="HisKA"/>
    <property type="match status" value="1"/>
</dbReference>
<dbReference type="PROSITE" id="PS50113">
    <property type="entry name" value="PAC"/>
    <property type="match status" value="1"/>
</dbReference>
<dbReference type="PANTHER" id="PTHR43065">
    <property type="entry name" value="SENSOR HISTIDINE KINASE"/>
    <property type="match status" value="1"/>
</dbReference>
<keyword evidence="4 11" id="KW-0418">Kinase</keyword>
<evidence type="ECO:0000256" key="4">
    <source>
        <dbReference type="ARBA" id="ARBA00022777"/>
    </source>
</evidence>
<dbReference type="InterPro" id="IPR000700">
    <property type="entry name" value="PAS-assoc_C"/>
</dbReference>
<dbReference type="Gene3D" id="1.10.287.130">
    <property type="match status" value="1"/>
</dbReference>
<reference evidence="11 12" key="1">
    <citation type="submission" date="2018-04" db="EMBL/GenBank/DDBJ databases">
        <title>Pseudomonas sp. nov., isolated from mangrove soil.</title>
        <authorList>
            <person name="Chen C."/>
        </authorList>
    </citation>
    <scope>NUCLEOTIDE SEQUENCE [LARGE SCALE GENOMIC DNA]</scope>
    <source>
        <strain evidence="11 12">TC-11</strain>
    </source>
</reference>
<dbReference type="InterPro" id="IPR035965">
    <property type="entry name" value="PAS-like_dom_sf"/>
</dbReference>
<evidence type="ECO:0000259" key="8">
    <source>
        <dbReference type="PROSITE" id="PS50109"/>
    </source>
</evidence>
<accession>A0A2T5PBZ2</accession>
<dbReference type="SUPFAM" id="SSF52172">
    <property type="entry name" value="CheY-like"/>
    <property type="match status" value="1"/>
</dbReference>
<dbReference type="Gene3D" id="3.30.450.20">
    <property type="entry name" value="PAS domain"/>
    <property type="match status" value="2"/>
</dbReference>
<dbReference type="OrthoDB" id="6973808at2"/>
<dbReference type="InterPro" id="IPR001789">
    <property type="entry name" value="Sig_transdc_resp-reg_receiver"/>
</dbReference>
<evidence type="ECO:0000256" key="6">
    <source>
        <dbReference type="SAM" id="Coils"/>
    </source>
</evidence>
<feature type="region of interest" description="Disordered" evidence="7">
    <location>
        <begin position="1"/>
        <end position="35"/>
    </location>
</feature>
<dbReference type="Pfam" id="PF00072">
    <property type="entry name" value="Response_reg"/>
    <property type="match status" value="1"/>
</dbReference>
<gene>
    <name evidence="11" type="ORF">DBO85_05330</name>
</gene>
<dbReference type="PANTHER" id="PTHR43065:SF42">
    <property type="entry name" value="TWO-COMPONENT SENSOR PPRA"/>
    <property type="match status" value="1"/>
</dbReference>
<feature type="domain" description="Histidine kinase" evidence="8">
    <location>
        <begin position="582"/>
        <end position="807"/>
    </location>
</feature>
<sequence>MARPDGCRGRPRGTEEPSYFWPVRRGPPLNQASSPDPLYSVFPGDSEVARHLRGRDWSQDPLGPPTGWPEALRHALRIMLVSRAPMWVGWGEDTRLFYNDGCRGTMGERHPHVLGRPLAEVLVAAGSPLHGHVRKVRESGRGTWDPSLALILTRGGYAEETYHNISCNPLFDEKGGVAGVLCYQADDTERVINERRLATLSRLASNLGKAESRSALFQAIADTLGENPQDLPFAMVYVFNDAGSAWLASASGIERSHPCAAASLDELQLQQWQLDRLWESEEAFELPLGEAAQPLPCGAWDRPPQRIAVVALAGRELQRPNGALVVGLNPYRPRDLGYLGFIGLVAGQIGATLARVDAIEAERRRVEVLAEVAWIKQEAAESLRLVNEGLTAEVEQRTAERDRLHALFQQAPGFICVLRGPQHVFEQTNEAFQRIVGPRHLVGLTVREAMPELENQGFVELLDGVYRSGVPYVGRNMPIRLQRAPLAPLEQLHVHFVYQPILEADGSVSGIFVEGNDVSDQIHAEEALRRLNETLESKVNERTIALAEALQRLRDEASEREAAQEALRQSQKMEAVGQLTGGIAHDFNNMLTGVIGSLEMMQRRIAAGRLDDIERYVEAAGASANRAAALTHRLLAFSRRQPLAPVPADANRLLLAMEELLRRSIGENVELLLQPASELWSVLCDANQLENAILNLALNARDAMPAGGRLSIATSNLCLEGESLQGSAAPVSGEFVRLSVSDSGTGMPAHVIERAFEPFYTTKAIGKGTGLGLSMVYGFARQSEGYVTIDSEVGSGTRVSLYLPRHHGRQGRLPVVTRSTGEQRANGEVVLVVEDQEAVRRLVVEVLNELGCRTLEAADGPGGLEILESATRIDLLLTDIGLPGINGRLMSDVARMQRPTLKVLFMTGYAAHGVLPDGMLKSGMGLLTKPFSVEMLSSRVLEMLAEGDGAELD</sequence>
<dbReference type="SMART" id="SM00387">
    <property type="entry name" value="HATPase_c"/>
    <property type="match status" value="1"/>
</dbReference>
<dbReference type="PRINTS" id="PR00344">
    <property type="entry name" value="BCTRLSENSOR"/>
</dbReference>
<evidence type="ECO:0000259" key="10">
    <source>
        <dbReference type="PROSITE" id="PS50113"/>
    </source>
</evidence>
<dbReference type="SMART" id="SM00388">
    <property type="entry name" value="HisKA"/>
    <property type="match status" value="1"/>
</dbReference>
<feature type="modified residue" description="4-aspartylphosphate" evidence="5">
    <location>
        <position position="879"/>
    </location>
</feature>
<evidence type="ECO:0000256" key="2">
    <source>
        <dbReference type="ARBA" id="ARBA00012438"/>
    </source>
</evidence>
<keyword evidence="12" id="KW-1185">Reference proteome</keyword>
<feature type="domain" description="PAC" evidence="10">
    <location>
        <begin position="475"/>
        <end position="530"/>
    </location>
</feature>
<comment type="caution">
    <text evidence="11">The sequence shown here is derived from an EMBL/GenBank/DDBJ whole genome shotgun (WGS) entry which is preliminary data.</text>
</comment>
<protein>
    <recommendedName>
        <fullName evidence="2">histidine kinase</fullName>
        <ecNumber evidence="2">2.7.13.3</ecNumber>
    </recommendedName>
</protein>
<dbReference type="InterPro" id="IPR036890">
    <property type="entry name" value="HATPase_C_sf"/>
</dbReference>
<evidence type="ECO:0000256" key="3">
    <source>
        <dbReference type="ARBA" id="ARBA00022553"/>
    </source>
</evidence>
<proteinExistence type="predicted"/>
<dbReference type="Gene3D" id="3.30.565.10">
    <property type="entry name" value="Histidine kinase-like ATPase, C-terminal domain"/>
    <property type="match status" value="1"/>
</dbReference>
<dbReference type="EMBL" id="QASN01000008">
    <property type="protein sequence ID" value="PTU75254.1"/>
    <property type="molecule type" value="Genomic_DNA"/>
</dbReference>
<evidence type="ECO:0000256" key="1">
    <source>
        <dbReference type="ARBA" id="ARBA00000085"/>
    </source>
</evidence>
<evidence type="ECO:0000256" key="5">
    <source>
        <dbReference type="PROSITE-ProRule" id="PRU00169"/>
    </source>
</evidence>
<dbReference type="Pfam" id="PF00512">
    <property type="entry name" value="HisKA"/>
    <property type="match status" value="1"/>
</dbReference>
<dbReference type="EC" id="2.7.13.3" evidence="2"/>
<dbReference type="PROSITE" id="PS50110">
    <property type="entry name" value="RESPONSE_REGULATORY"/>
    <property type="match status" value="1"/>
</dbReference>
<evidence type="ECO:0000313" key="12">
    <source>
        <dbReference type="Proteomes" id="UP000244064"/>
    </source>
</evidence>
<feature type="compositionally biased region" description="Basic and acidic residues" evidence="7">
    <location>
        <begin position="1"/>
        <end position="15"/>
    </location>
</feature>
<keyword evidence="4 11" id="KW-0808">Transferase</keyword>
<dbReference type="InterPro" id="IPR036097">
    <property type="entry name" value="HisK_dim/P_sf"/>
</dbReference>